<feature type="region of interest" description="Disordered" evidence="1">
    <location>
        <begin position="435"/>
        <end position="456"/>
    </location>
</feature>
<dbReference type="AlphaFoldDB" id="A0A8J2Z2X1"/>
<dbReference type="EMBL" id="BMJS01000004">
    <property type="protein sequence ID" value="GGF91187.1"/>
    <property type="molecule type" value="Genomic_DNA"/>
</dbReference>
<comment type="caution">
    <text evidence="2">The sequence shown here is derived from an EMBL/GenBank/DDBJ whole genome shotgun (WGS) entry which is preliminary data.</text>
</comment>
<dbReference type="RefSeq" id="WP_117001764.1">
    <property type="nucleotide sequence ID" value="NZ_BMJS01000004.1"/>
</dbReference>
<dbReference type="Proteomes" id="UP000636949">
    <property type="component" value="Unassembled WGS sequence"/>
</dbReference>
<reference evidence="2" key="2">
    <citation type="submission" date="2020-09" db="EMBL/GenBank/DDBJ databases">
        <authorList>
            <person name="Sun Q."/>
            <person name="Zhou Y."/>
        </authorList>
    </citation>
    <scope>NUCLEOTIDE SEQUENCE</scope>
    <source>
        <strain evidence="2">CGMCC 1.15758</strain>
    </source>
</reference>
<keyword evidence="3" id="KW-1185">Reference proteome</keyword>
<reference evidence="2" key="1">
    <citation type="journal article" date="2014" name="Int. J. Syst. Evol. Microbiol.">
        <title>Complete genome sequence of Corynebacterium casei LMG S-19264T (=DSM 44701T), isolated from a smear-ripened cheese.</title>
        <authorList>
            <consortium name="US DOE Joint Genome Institute (JGI-PGF)"/>
            <person name="Walter F."/>
            <person name="Albersmeier A."/>
            <person name="Kalinowski J."/>
            <person name="Ruckert C."/>
        </authorList>
    </citation>
    <scope>NUCLEOTIDE SEQUENCE</scope>
    <source>
        <strain evidence="2">CGMCC 1.15758</strain>
    </source>
</reference>
<sequence length="456" mass="51347">MSDEIKKVYEKVNAEDIREASYESVSEYFNNVVDALNAAELKVIMSPILLEDNIAVMNVNGQPLAFSFDNNNQVTILNHSDPVSALKHIKEAAKDASYYENLTHNYQAIEMQEMGKLSWYTEAQKNLDNTVSTFDKLMQKLNVKNIDEVMSSEDPRAHAVLANEIMSIVRDDNNSITGLMRILNDDTITEDIKKTFIENNQDKLDKIAEFEKNVLGSDTLNQELSGGMGQMLENAQEEFSANDSKMDQGLSDTGEENSLLENVEKSQNTSESAFANSAMSQAARVVSDVIKILLDVLKKAFKFIENTFNKAIEKSRGGFAKISEVIKENAPGFIDKTKQIAFGKNIPEGVRLLDSLEKSFAELTQDHNRFQKIGIDGNYAMSNANIPFSVKEYKLDNIDKSGKTDIHAELKLKNSETIKEDIRLIVEQDDQYNKNKAKTSYVDRDRNQSQLNEKSL</sequence>
<evidence type="ECO:0000256" key="1">
    <source>
        <dbReference type="SAM" id="MobiDB-lite"/>
    </source>
</evidence>
<organism evidence="2 3">
    <name type="scientific">Cysteiniphilum litorale</name>
    <dbReference type="NCBI Taxonomy" id="2056700"/>
    <lineage>
        <taxon>Bacteria</taxon>
        <taxon>Pseudomonadati</taxon>
        <taxon>Pseudomonadota</taxon>
        <taxon>Gammaproteobacteria</taxon>
        <taxon>Thiotrichales</taxon>
        <taxon>Fastidiosibacteraceae</taxon>
        <taxon>Cysteiniphilum</taxon>
    </lineage>
</organism>
<evidence type="ECO:0000313" key="2">
    <source>
        <dbReference type="EMBL" id="GGF91187.1"/>
    </source>
</evidence>
<gene>
    <name evidence="2" type="ORF">GCM10010995_05600</name>
</gene>
<protein>
    <submittedName>
        <fullName evidence="2">Uncharacterized protein</fullName>
    </submittedName>
</protein>
<evidence type="ECO:0000313" key="3">
    <source>
        <dbReference type="Proteomes" id="UP000636949"/>
    </source>
</evidence>
<accession>A0A8J2Z2X1</accession>
<proteinExistence type="predicted"/>
<name>A0A8J2Z2X1_9GAMM</name>